<accession>A0ACB9QJG9</accession>
<dbReference type="Proteomes" id="UP001057402">
    <property type="component" value="Chromosome 6"/>
</dbReference>
<comment type="caution">
    <text evidence="1">The sequence shown here is derived from an EMBL/GenBank/DDBJ whole genome shotgun (WGS) entry which is preliminary data.</text>
</comment>
<sequence length="296" mass="32239">MMLQQPISLRFLIPAAAVSRPILHRPIKCIDASNNGPGGGSLKESVSNLVDEQVAELLTREDNRGLLDGLEKASQRVDKARLELAEIERQQLEAQRAKDYVRQLEARASEIAESQQAISEARAMVDEAERSLSTSVSESGDRYIMRSDSGINQDAERLESVKAALISALIGTATALPISFTQASTTSELLAPLSITFISCALFGVTFRYAVRRDLDNIQLKTGTAAAFGIVRGLGYFDRGPPPVLNLESLQSYLLDGAVYISESLIIFTFAAVALDFLFKMGILSPFPISKLRDAE</sequence>
<reference evidence="2" key="1">
    <citation type="journal article" date="2023" name="Front. Plant Sci.">
        <title>Chromosomal-level genome assembly of Melastoma candidum provides insights into trichome evolution.</title>
        <authorList>
            <person name="Zhong Y."/>
            <person name="Wu W."/>
            <person name="Sun C."/>
            <person name="Zou P."/>
            <person name="Liu Y."/>
            <person name="Dai S."/>
            <person name="Zhou R."/>
        </authorList>
    </citation>
    <scope>NUCLEOTIDE SEQUENCE [LARGE SCALE GENOMIC DNA]</scope>
</reference>
<keyword evidence="2" id="KW-1185">Reference proteome</keyword>
<name>A0ACB9QJG9_9MYRT</name>
<organism evidence="1 2">
    <name type="scientific">Melastoma candidum</name>
    <dbReference type="NCBI Taxonomy" id="119954"/>
    <lineage>
        <taxon>Eukaryota</taxon>
        <taxon>Viridiplantae</taxon>
        <taxon>Streptophyta</taxon>
        <taxon>Embryophyta</taxon>
        <taxon>Tracheophyta</taxon>
        <taxon>Spermatophyta</taxon>
        <taxon>Magnoliopsida</taxon>
        <taxon>eudicotyledons</taxon>
        <taxon>Gunneridae</taxon>
        <taxon>Pentapetalae</taxon>
        <taxon>rosids</taxon>
        <taxon>malvids</taxon>
        <taxon>Myrtales</taxon>
        <taxon>Melastomataceae</taxon>
        <taxon>Melastomatoideae</taxon>
        <taxon>Melastomateae</taxon>
        <taxon>Melastoma</taxon>
    </lineage>
</organism>
<evidence type="ECO:0000313" key="1">
    <source>
        <dbReference type="EMBL" id="KAI4365284.1"/>
    </source>
</evidence>
<dbReference type="EMBL" id="CM042885">
    <property type="protein sequence ID" value="KAI4365284.1"/>
    <property type="molecule type" value="Genomic_DNA"/>
</dbReference>
<evidence type="ECO:0000313" key="2">
    <source>
        <dbReference type="Proteomes" id="UP001057402"/>
    </source>
</evidence>
<protein>
    <submittedName>
        <fullName evidence="1">Uncharacterized protein</fullName>
    </submittedName>
</protein>
<gene>
    <name evidence="1" type="ORF">MLD38_021281</name>
</gene>
<proteinExistence type="predicted"/>